<feature type="transmembrane region" description="Helical" evidence="1">
    <location>
        <begin position="91"/>
        <end position="112"/>
    </location>
</feature>
<feature type="domain" description="Acyltransferase 3" evidence="3">
    <location>
        <begin position="4"/>
        <end position="145"/>
    </location>
</feature>
<feature type="transmembrane region" description="Helical" evidence="1">
    <location>
        <begin position="124"/>
        <end position="139"/>
    </location>
</feature>
<keyword evidence="5" id="KW-1185">Reference proteome</keyword>
<dbReference type="InterPro" id="IPR052728">
    <property type="entry name" value="O2_lipid_transport_reg"/>
</dbReference>
<dbReference type="Proteomes" id="UP001162156">
    <property type="component" value="Unassembled WGS sequence"/>
</dbReference>
<dbReference type="GO" id="GO:0016747">
    <property type="term" value="F:acyltransferase activity, transferring groups other than amino-acyl groups"/>
    <property type="evidence" value="ECO:0007669"/>
    <property type="project" value="InterPro"/>
</dbReference>
<feature type="signal peptide" evidence="2">
    <location>
        <begin position="1"/>
        <end position="18"/>
    </location>
</feature>
<comment type="caution">
    <text evidence="4">The sequence shown here is derived from an EMBL/GenBank/DDBJ whole genome shotgun (WGS) entry which is preliminary data.</text>
</comment>
<dbReference type="EMBL" id="JANEYF010002279">
    <property type="protein sequence ID" value="KAJ8948701.1"/>
    <property type="molecule type" value="Genomic_DNA"/>
</dbReference>
<evidence type="ECO:0000259" key="3">
    <source>
        <dbReference type="Pfam" id="PF01757"/>
    </source>
</evidence>
<dbReference type="Pfam" id="PF01757">
    <property type="entry name" value="Acyl_transf_3"/>
    <property type="match status" value="1"/>
</dbReference>
<evidence type="ECO:0000313" key="4">
    <source>
        <dbReference type="EMBL" id="KAJ8948701.1"/>
    </source>
</evidence>
<sequence length="156" mass="18483">MLVLYLVTISIFKHLGSGPLWTPGVEGLVKPCRENWWSFFLYIQNYYNYDHFCLIHTWYLSADMQMFLLSPLILIPVSLNLRKSSGFKVSMIELLILNIFCIALPMALKLLIRDYDNEYDTHSRLINYFIGVMLAVFMREKQDKPFLYTVKNQHLF</sequence>
<keyword evidence="2" id="KW-0732">Signal</keyword>
<proteinExistence type="predicted"/>
<keyword evidence="1" id="KW-0812">Transmembrane</keyword>
<evidence type="ECO:0000256" key="1">
    <source>
        <dbReference type="SAM" id="Phobius"/>
    </source>
</evidence>
<feature type="non-terminal residue" evidence="4">
    <location>
        <position position="156"/>
    </location>
</feature>
<dbReference type="PANTHER" id="PTHR11161">
    <property type="entry name" value="O-ACYLTRANSFERASE"/>
    <property type="match status" value="1"/>
</dbReference>
<protein>
    <recommendedName>
        <fullName evidence="3">Acyltransferase 3 domain-containing protein</fullName>
    </recommendedName>
</protein>
<keyword evidence="1" id="KW-0472">Membrane</keyword>
<name>A0AAV8YE12_9CUCU</name>
<dbReference type="AlphaFoldDB" id="A0AAV8YE12"/>
<dbReference type="InterPro" id="IPR002656">
    <property type="entry name" value="Acyl_transf_3_dom"/>
</dbReference>
<feature type="transmembrane region" description="Helical" evidence="1">
    <location>
        <begin position="58"/>
        <end position="79"/>
    </location>
</feature>
<evidence type="ECO:0000256" key="2">
    <source>
        <dbReference type="SAM" id="SignalP"/>
    </source>
</evidence>
<organism evidence="4 5">
    <name type="scientific">Rhamnusium bicolor</name>
    <dbReference type="NCBI Taxonomy" id="1586634"/>
    <lineage>
        <taxon>Eukaryota</taxon>
        <taxon>Metazoa</taxon>
        <taxon>Ecdysozoa</taxon>
        <taxon>Arthropoda</taxon>
        <taxon>Hexapoda</taxon>
        <taxon>Insecta</taxon>
        <taxon>Pterygota</taxon>
        <taxon>Neoptera</taxon>
        <taxon>Endopterygota</taxon>
        <taxon>Coleoptera</taxon>
        <taxon>Polyphaga</taxon>
        <taxon>Cucujiformia</taxon>
        <taxon>Chrysomeloidea</taxon>
        <taxon>Cerambycidae</taxon>
        <taxon>Lepturinae</taxon>
        <taxon>Rhagiini</taxon>
        <taxon>Rhamnusium</taxon>
    </lineage>
</organism>
<evidence type="ECO:0000313" key="5">
    <source>
        <dbReference type="Proteomes" id="UP001162156"/>
    </source>
</evidence>
<dbReference type="PANTHER" id="PTHR11161:SF72">
    <property type="entry name" value="FI21449P1"/>
    <property type="match status" value="1"/>
</dbReference>
<gene>
    <name evidence="4" type="ORF">NQ314_008365</name>
</gene>
<keyword evidence="1" id="KW-1133">Transmembrane helix</keyword>
<reference evidence="4" key="1">
    <citation type="journal article" date="2023" name="Insect Mol. Biol.">
        <title>Genome sequencing provides insights into the evolution of gene families encoding plant cell wall-degrading enzymes in longhorned beetles.</title>
        <authorList>
            <person name="Shin N.R."/>
            <person name="Okamura Y."/>
            <person name="Kirsch R."/>
            <person name="Pauchet Y."/>
        </authorList>
    </citation>
    <scope>NUCLEOTIDE SEQUENCE</scope>
    <source>
        <strain evidence="4">RBIC_L_NR</strain>
    </source>
</reference>
<feature type="chain" id="PRO_5043698408" description="Acyltransferase 3 domain-containing protein" evidence="2">
    <location>
        <begin position="19"/>
        <end position="156"/>
    </location>
</feature>
<accession>A0AAV8YE12</accession>